<evidence type="ECO:0000313" key="1">
    <source>
        <dbReference type="EMBL" id="KAJ1082019.1"/>
    </source>
</evidence>
<dbReference type="EMBL" id="JANPWB010000016">
    <property type="protein sequence ID" value="KAJ1082019.1"/>
    <property type="molecule type" value="Genomic_DNA"/>
</dbReference>
<dbReference type="AlphaFoldDB" id="A0AAV7KUN0"/>
<comment type="caution">
    <text evidence="1">The sequence shown here is derived from an EMBL/GenBank/DDBJ whole genome shotgun (WGS) entry which is preliminary data.</text>
</comment>
<proteinExistence type="predicted"/>
<gene>
    <name evidence="1" type="ORF">NDU88_002191</name>
</gene>
<organism evidence="1 2">
    <name type="scientific">Pleurodeles waltl</name>
    <name type="common">Iberian ribbed newt</name>
    <dbReference type="NCBI Taxonomy" id="8319"/>
    <lineage>
        <taxon>Eukaryota</taxon>
        <taxon>Metazoa</taxon>
        <taxon>Chordata</taxon>
        <taxon>Craniata</taxon>
        <taxon>Vertebrata</taxon>
        <taxon>Euteleostomi</taxon>
        <taxon>Amphibia</taxon>
        <taxon>Batrachia</taxon>
        <taxon>Caudata</taxon>
        <taxon>Salamandroidea</taxon>
        <taxon>Salamandridae</taxon>
        <taxon>Pleurodelinae</taxon>
        <taxon>Pleurodeles</taxon>
    </lineage>
</organism>
<keyword evidence="2" id="KW-1185">Reference proteome</keyword>
<dbReference type="Proteomes" id="UP001066276">
    <property type="component" value="Chromosome 12"/>
</dbReference>
<evidence type="ECO:0000313" key="2">
    <source>
        <dbReference type="Proteomes" id="UP001066276"/>
    </source>
</evidence>
<name>A0AAV7KUN0_PLEWA</name>
<reference evidence="1" key="1">
    <citation type="journal article" date="2022" name="bioRxiv">
        <title>Sequencing and chromosome-scale assembly of the giantPleurodeles waltlgenome.</title>
        <authorList>
            <person name="Brown T."/>
            <person name="Elewa A."/>
            <person name="Iarovenko S."/>
            <person name="Subramanian E."/>
            <person name="Araus A.J."/>
            <person name="Petzold A."/>
            <person name="Susuki M."/>
            <person name="Suzuki K.-i.T."/>
            <person name="Hayashi T."/>
            <person name="Toyoda A."/>
            <person name="Oliveira C."/>
            <person name="Osipova E."/>
            <person name="Leigh N.D."/>
            <person name="Simon A."/>
            <person name="Yun M.H."/>
        </authorList>
    </citation>
    <scope>NUCLEOTIDE SEQUENCE</scope>
    <source>
        <strain evidence="1">20211129_DDA</strain>
        <tissue evidence="1">Liver</tissue>
    </source>
</reference>
<protein>
    <submittedName>
        <fullName evidence="1">Uncharacterized protein</fullName>
    </submittedName>
</protein>
<sequence length="116" mass="12334">MLQVRLGLVSQGQISASQVGQVGSAEEPVLEQPERSCVAWRPGRKAEIASMQPALGQRRTLLTWGYQALCDAQFGGLGDGEVAGMSAHQSGEGGLDYDEELLEEGELVDGPAYEDV</sequence>
<accession>A0AAV7KUN0</accession>